<gene>
    <name evidence="1" type="ORF">Xkoz_01105</name>
</gene>
<evidence type="ECO:0000313" key="2">
    <source>
        <dbReference type="Proteomes" id="UP000221101"/>
    </source>
</evidence>
<organism evidence="1 2">
    <name type="scientific">Xenorhabdus kozodoii</name>
    <dbReference type="NCBI Taxonomy" id="351676"/>
    <lineage>
        <taxon>Bacteria</taxon>
        <taxon>Pseudomonadati</taxon>
        <taxon>Pseudomonadota</taxon>
        <taxon>Gammaproteobacteria</taxon>
        <taxon>Enterobacterales</taxon>
        <taxon>Morganellaceae</taxon>
        <taxon>Xenorhabdus</taxon>
    </lineage>
</organism>
<accession>A0A2D0LEU4</accession>
<dbReference type="AlphaFoldDB" id="A0A2D0LEU4"/>
<protein>
    <submittedName>
        <fullName evidence="1">T3SS effector protein EspK</fullName>
    </submittedName>
</protein>
<sequence>MPFYPKFRTTFEPGDLIFGLSEERSKYAQKHPSFVHCHDPNNIFVIDKYSITQREITVRNLLGHQIPHNQESFTRAIEKHHKYKGIRNKESDNDIKIDFSVGKVHYSKSVTRQKCKAGLSWYSHSLNNSCIHFILDGIDMKRVLNKTNEIKKINKSYTGSELRWIYRNRNDPRVKSCIQFWRNGRPVLPPWIEGREAYLWQDYHPKSENSDIEIGEFAETVLNQHLR</sequence>
<evidence type="ECO:0000313" key="1">
    <source>
        <dbReference type="EMBL" id="PHM74219.1"/>
    </source>
</evidence>
<dbReference type="OrthoDB" id="8451383at2"/>
<name>A0A2D0LEU4_9GAMM</name>
<proteinExistence type="predicted"/>
<reference evidence="1 2" key="1">
    <citation type="journal article" date="2017" name="Nat. Microbiol.">
        <title>Natural product diversity associated with the nematode symbionts Photorhabdus and Xenorhabdus.</title>
        <authorList>
            <person name="Tobias N.J."/>
            <person name="Wolff H."/>
            <person name="Djahanschiri B."/>
            <person name="Grundmann F."/>
            <person name="Kronenwerth M."/>
            <person name="Shi Y.M."/>
            <person name="Simonyi S."/>
            <person name="Grun P."/>
            <person name="Shapiro-Ilan D."/>
            <person name="Pidot S.J."/>
            <person name="Stinear T.P."/>
            <person name="Ebersberger I."/>
            <person name="Bode H.B."/>
        </authorList>
    </citation>
    <scope>NUCLEOTIDE SEQUENCE [LARGE SCALE GENOMIC DNA]</scope>
    <source>
        <strain evidence="1 2">DSM 17907</strain>
    </source>
</reference>
<dbReference type="RefSeq" id="WP_099141219.1">
    <property type="nucleotide sequence ID" value="NZ_CAWNOR010000097.1"/>
</dbReference>
<dbReference type="Proteomes" id="UP000221101">
    <property type="component" value="Unassembled WGS sequence"/>
</dbReference>
<comment type="caution">
    <text evidence="1">The sequence shown here is derived from an EMBL/GenBank/DDBJ whole genome shotgun (WGS) entry which is preliminary data.</text>
</comment>
<keyword evidence="2" id="KW-1185">Reference proteome</keyword>
<dbReference type="EMBL" id="NJCX01000006">
    <property type="protein sequence ID" value="PHM74219.1"/>
    <property type="molecule type" value="Genomic_DNA"/>
</dbReference>